<protein>
    <submittedName>
        <fullName evidence="3">Uncharacterized protein</fullName>
    </submittedName>
</protein>
<feature type="compositionally biased region" description="Low complexity" evidence="1">
    <location>
        <begin position="194"/>
        <end position="205"/>
    </location>
</feature>
<organism evidence="3 4">
    <name type="scientific">Actinoplanes sandaracinus</name>
    <dbReference type="NCBI Taxonomy" id="3045177"/>
    <lineage>
        <taxon>Bacteria</taxon>
        <taxon>Bacillati</taxon>
        <taxon>Actinomycetota</taxon>
        <taxon>Actinomycetes</taxon>
        <taxon>Micromonosporales</taxon>
        <taxon>Micromonosporaceae</taxon>
        <taxon>Actinoplanes</taxon>
    </lineage>
</organism>
<keyword evidence="2" id="KW-1133">Transmembrane helix</keyword>
<sequence length="205" mass="22047">MPQWITTWRAEEIAAASPHPPEIALRLIRDGIDARYRRHVSRSPADFVILGAADERGIRICAARPFIENSWRTLLRARLVPDGSGSRLEGRLGWRPAVAVLTVATTLILIALWAFLTGAAVRAVLLGVPAGEPLASILLITAFGAAWAVLVAFGERMSRAETAHLRAWLTGRLNSPAPSAPPNPRPPTPPAVPRAPVRLRPAAPG</sequence>
<evidence type="ECO:0000313" key="3">
    <source>
        <dbReference type="EMBL" id="MDI6100049.1"/>
    </source>
</evidence>
<comment type="caution">
    <text evidence="3">The sequence shown here is derived from an EMBL/GenBank/DDBJ whole genome shotgun (WGS) entry which is preliminary data.</text>
</comment>
<gene>
    <name evidence="3" type="ORF">QLQ12_15715</name>
</gene>
<accession>A0ABT6WJZ2</accession>
<evidence type="ECO:0000256" key="2">
    <source>
        <dbReference type="SAM" id="Phobius"/>
    </source>
</evidence>
<evidence type="ECO:0000313" key="4">
    <source>
        <dbReference type="Proteomes" id="UP001241758"/>
    </source>
</evidence>
<dbReference type="RefSeq" id="WP_282760621.1">
    <property type="nucleotide sequence ID" value="NZ_JASCTH010000009.1"/>
</dbReference>
<feature type="transmembrane region" description="Helical" evidence="2">
    <location>
        <begin position="97"/>
        <end position="121"/>
    </location>
</feature>
<dbReference type="EMBL" id="JASCTH010000009">
    <property type="protein sequence ID" value="MDI6100049.1"/>
    <property type="molecule type" value="Genomic_DNA"/>
</dbReference>
<keyword evidence="4" id="KW-1185">Reference proteome</keyword>
<evidence type="ECO:0000256" key="1">
    <source>
        <dbReference type="SAM" id="MobiDB-lite"/>
    </source>
</evidence>
<feature type="transmembrane region" description="Helical" evidence="2">
    <location>
        <begin position="133"/>
        <end position="153"/>
    </location>
</feature>
<reference evidence="3 4" key="1">
    <citation type="submission" date="2023-05" db="EMBL/GenBank/DDBJ databases">
        <title>Actinoplanes sp. NEAU-A12 genome sequencing.</title>
        <authorList>
            <person name="Wang Z.-S."/>
        </authorList>
    </citation>
    <scope>NUCLEOTIDE SEQUENCE [LARGE SCALE GENOMIC DNA]</scope>
    <source>
        <strain evidence="3 4">NEAU-A12</strain>
    </source>
</reference>
<keyword evidence="2" id="KW-0472">Membrane</keyword>
<keyword evidence="2" id="KW-0812">Transmembrane</keyword>
<feature type="region of interest" description="Disordered" evidence="1">
    <location>
        <begin position="174"/>
        <end position="205"/>
    </location>
</feature>
<name>A0ABT6WJZ2_9ACTN</name>
<feature type="compositionally biased region" description="Pro residues" evidence="1">
    <location>
        <begin position="178"/>
        <end position="193"/>
    </location>
</feature>
<dbReference type="Proteomes" id="UP001241758">
    <property type="component" value="Unassembled WGS sequence"/>
</dbReference>
<proteinExistence type="predicted"/>